<evidence type="ECO:0000313" key="2">
    <source>
        <dbReference type="EMBL" id="KAF5371748.1"/>
    </source>
</evidence>
<evidence type="ECO:0000256" key="1">
    <source>
        <dbReference type="SAM" id="SignalP"/>
    </source>
</evidence>
<protein>
    <submittedName>
        <fullName evidence="2">Uncharacterized protein</fullName>
    </submittedName>
</protein>
<dbReference type="EMBL" id="JAACJM010000007">
    <property type="protein sequence ID" value="KAF5371748.1"/>
    <property type="molecule type" value="Genomic_DNA"/>
</dbReference>
<organism evidence="2 3">
    <name type="scientific">Tetrapyrgos nigripes</name>
    <dbReference type="NCBI Taxonomy" id="182062"/>
    <lineage>
        <taxon>Eukaryota</taxon>
        <taxon>Fungi</taxon>
        <taxon>Dikarya</taxon>
        <taxon>Basidiomycota</taxon>
        <taxon>Agaricomycotina</taxon>
        <taxon>Agaricomycetes</taxon>
        <taxon>Agaricomycetidae</taxon>
        <taxon>Agaricales</taxon>
        <taxon>Marasmiineae</taxon>
        <taxon>Marasmiaceae</taxon>
        <taxon>Tetrapyrgos</taxon>
    </lineage>
</organism>
<name>A0A8H5GV17_9AGAR</name>
<sequence>MCLLTVIVQALFSVARMPSGPSIPLECFLRNFGIPLDPMRFQSRNDTSLGFGSEKLLQSL</sequence>
<dbReference type="Proteomes" id="UP000559256">
    <property type="component" value="Unassembled WGS sequence"/>
</dbReference>
<keyword evidence="3" id="KW-1185">Reference proteome</keyword>
<reference evidence="2 3" key="1">
    <citation type="journal article" date="2020" name="ISME J.">
        <title>Uncovering the hidden diversity of litter-decomposition mechanisms in mushroom-forming fungi.</title>
        <authorList>
            <person name="Floudas D."/>
            <person name="Bentzer J."/>
            <person name="Ahren D."/>
            <person name="Johansson T."/>
            <person name="Persson P."/>
            <person name="Tunlid A."/>
        </authorList>
    </citation>
    <scope>NUCLEOTIDE SEQUENCE [LARGE SCALE GENOMIC DNA]</scope>
    <source>
        <strain evidence="2 3">CBS 291.85</strain>
    </source>
</reference>
<gene>
    <name evidence="2" type="ORF">D9758_003461</name>
</gene>
<evidence type="ECO:0000313" key="3">
    <source>
        <dbReference type="Proteomes" id="UP000559256"/>
    </source>
</evidence>
<proteinExistence type="predicted"/>
<comment type="caution">
    <text evidence="2">The sequence shown here is derived from an EMBL/GenBank/DDBJ whole genome shotgun (WGS) entry which is preliminary data.</text>
</comment>
<keyword evidence="1" id="KW-0732">Signal</keyword>
<accession>A0A8H5GV17</accession>
<feature type="chain" id="PRO_5034971178" evidence="1">
    <location>
        <begin position="17"/>
        <end position="60"/>
    </location>
</feature>
<dbReference type="AlphaFoldDB" id="A0A8H5GV17"/>
<feature type="signal peptide" evidence="1">
    <location>
        <begin position="1"/>
        <end position="16"/>
    </location>
</feature>